<dbReference type="Proteomes" id="UP000005801">
    <property type="component" value="Unassembled WGS sequence"/>
</dbReference>
<comment type="similarity">
    <text evidence="3">Belongs to the RimP family.</text>
</comment>
<reference evidence="5 6" key="1">
    <citation type="submission" date="2007-06" db="EMBL/GenBank/DDBJ databases">
        <authorList>
            <person name="Shimkets L."/>
            <person name="Ferriera S."/>
            <person name="Johnson J."/>
            <person name="Kravitz S."/>
            <person name="Beeson K."/>
            <person name="Sutton G."/>
            <person name="Rogers Y.-H."/>
            <person name="Friedman R."/>
            <person name="Frazier M."/>
            <person name="Venter J.C."/>
        </authorList>
    </citation>
    <scope>NUCLEOTIDE SEQUENCE [LARGE SCALE GENOMIC DNA]</scope>
    <source>
        <strain evidence="5 6">SIR-1</strain>
    </source>
</reference>
<comment type="caution">
    <text evidence="5">The sequence shown here is derived from an EMBL/GenBank/DDBJ whole genome shotgun (WGS) entry which is preliminary data.</text>
</comment>
<evidence type="ECO:0000313" key="6">
    <source>
        <dbReference type="Proteomes" id="UP000005801"/>
    </source>
</evidence>
<dbReference type="AlphaFoldDB" id="A6GK80"/>
<name>A6GK80_9BACT</name>
<dbReference type="InterPro" id="IPR036847">
    <property type="entry name" value="RimP_C_sf"/>
</dbReference>
<dbReference type="Gene3D" id="3.30.300.70">
    <property type="entry name" value="RimP-like superfamily, N-terminal"/>
    <property type="match status" value="1"/>
</dbReference>
<dbReference type="SUPFAM" id="SSF75420">
    <property type="entry name" value="YhbC-like, N-terminal domain"/>
    <property type="match status" value="1"/>
</dbReference>
<evidence type="ECO:0000256" key="1">
    <source>
        <dbReference type="ARBA" id="ARBA00022490"/>
    </source>
</evidence>
<evidence type="ECO:0000313" key="5">
    <source>
        <dbReference type="EMBL" id="EDM73722.1"/>
    </source>
</evidence>
<comment type="function">
    <text evidence="3">Required for maturation of 30S ribosomal subunits.</text>
</comment>
<dbReference type="GO" id="GO:0000028">
    <property type="term" value="P:ribosomal small subunit assembly"/>
    <property type="evidence" value="ECO:0007669"/>
    <property type="project" value="TreeGrafter"/>
</dbReference>
<dbReference type="CDD" id="cd01734">
    <property type="entry name" value="YlxS_C"/>
    <property type="match status" value="1"/>
</dbReference>
<dbReference type="SUPFAM" id="SSF74942">
    <property type="entry name" value="YhbC-like, C-terminal domain"/>
    <property type="match status" value="1"/>
</dbReference>
<dbReference type="InterPro" id="IPR003728">
    <property type="entry name" value="Ribosome_maturation_RimP"/>
</dbReference>
<keyword evidence="2 3" id="KW-0690">Ribosome biogenesis</keyword>
<evidence type="ECO:0000256" key="2">
    <source>
        <dbReference type="ARBA" id="ARBA00022517"/>
    </source>
</evidence>
<dbReference type="InterPro" id="IPR035956">
    <property type="entry name" value="RimP_N_sf"/>
</dbReference>
<keyword evidence="6" id="KW-1185">Reference proteome</keyword>
<accession>A6GK80</accession>
<dbReference type="InterPro" id="IPR028998">
    <property type="entry name" value="RimP_C"/>
</dbReference>
<keyword evidence="1 3" id="KW-0963">Cytoplasm</keyword>
<dbReference type="STRING" id="391625.PPSIR1_10025"/>
<gene>
    <name evidence="3" type="primary">rimP</name>
    <name evidence="5" type="ORF">PPSIR1_10025</name>
</gene>
<comment type="subcellular location">
    <subcellularLocation>
        <location evidence="3">Cytoplasm</location>
    </subcellularLocation>
</comment>
<evidence type="ECO:0000256" key="3">
    <source>
        <dbReference type="HAMAP-Rule" id="MF_01077"/>
    </source>
</evidence>
<dbReference type="EMBL" id="ABCS01000185">
    <property type="protein sequence ID" value="EDM73722.1"/>
    <property type="molecule type" value="Genomic_DNA"/>
</dbReference>
<proteinExistence type="inferred from homology"/>
<dbReference type="PANTHER" id="PTHR33867">
    <property type="entry name" value="RIBOSOME MATURATION FACTOR RIMP"/>
    <property type="match status" value="1"/>
</dbReference>
<dbReference type="PANTHER" id="PTHR33867:SF1">
    <property type="entry name" value="RIBOSOME MATURATION FACTOR RIMP"/>
    <property type="match status" value="1"/>
</dbReference>
<feature type="domain" description="Ribosome maturation factor RimP N-terminal" evidence="4">
    <location>
        <begin position="5"/>
        <end position="90"/>
    </location>
</feature>
<protein>
    <recommendedName>
        <fullName evidence="3">Ribosome maturation factor RimP</fullName>
    </recommendedName>
</protein>
<organism evidence="5 6">
    <name type="scientific">Plesiocystis pacifica SIR-1</name>
    <dbReference type="NCBI Taxonomy" id="391625"/>
    <lineage>
        <taxon>Bacteria</taxon>
        <taxon>Pseudomonadati</taxon>
        <taxon>Myxococcota</taxon>
        <taxon>Polyangia</taxon>
        <taxon>Nannocystales</taxon>
        <taxon>Nannocystaceae</taxon>
        <taxon>Plesiocystis</taxon>
    </lineage>
</organism>
<evidence type="ECO:0000259" key="4">
    <source>
        <dbReference type="Pfam" id="PF02576"/>
    </source>
</evidence>
<dbReference type="Pfam" id="PF02576">
    <property type="entry name" value="RimP_N"/>
    <property type="match status" value="1"/>
</dbReference>
<sequence>MEAAIEPVCADMGYEALLIEWSGSGQRRVLRVFLDSPKGVTIADCTRMGRLIGNSLDAAEAAVEAGEGNPALAALLAPGYTLEVSSPGVDRPLAKKRHFTAQVGGRVKLKTWESPAAADADERSFNGRLVAVHDDDAAPEDQRRGTVVVHDPERDRTIPIPLPLIRRANLVWEG</sequence>
<dbReference type="InterPro" id="IPR028989">
    <property type="entry name" value="RimP_N"/>
</dbReference>
<dbReference type="GO" id="GO:0005829">
    <property type="term" value="C:cytosol"/>
    <property type="evidence" value="ECO:0007669"/>
    <property type="project" value="TreeGrafter"/>
</dbReference>
<dbReference type="HAMAP" id="MF_01077">
    <property type="entry name" value="RimP"/>
    <property type="match status" value="1"/>
</dbReference>
<dbReference type="eggNOG" id="COG0779">
    <property type="taxonomic scope" value="Bacteria"/>
</dbReference>
<dbReference type="GO" id="GO:0006412">
    <property type="term" value="P:translation"/>
    <property type="evidence" value="ECO:0007669"/>
    <property type="project" value="TreeGrafter"/>
</dbReference>